<feature type="transmembrane region" description="Helical" evidence="7">
    <location>
        <begin position="372"/>
        <end position="390"/>
    </location>
</feature>
<dbReference type="RefSeq" id="WP_087454502.1">
    <property type="nucleotide sequence ID" value="NZ_CP021417.2"/>
</dbReference>
<keyword evidence="3 7" id="KW-0812">Transmembrane</keyword>
<name>A0A7Y4UPQ9_9CORY</name>
<dbReference type="PANTHER" id="PTHR34390">
    <property type="entry name" value="UPF0442 PROTEIN YJJB-RELATED"/>
    <property type="match status" value="1"/>
</dbReference>
<feature type="domain" description="Threonine/Serine exporter ThrE" evidence="9">
    <location>
        <begin position="325"/>
        <end position="451"/>
    </location>
</feature>
<dbReference type="EMBL" id="CP021417">
    <property type="protein sequence ID" value="ARU46713.1"/>
    <property type="molecule type" value="Genomic_DNA"/>
</dbReference>
<feature type="domain" description="Threonine/serine exporter-like N-terminal" evidence="8">
    <location>
        <begin position="54"/>
        <end position="299"/>
    </location>
</feature>
<feature type="transmembrane region" description="Helical" evidence="7">
    <location>
        <begin position="347"/>
        <end position="366"/>
    </location>
</feature>
<dbReference type="NCBIfam" id="NF047720">
    <property type="entry name" value="ThrSerExpThrE"/>
    <property type="match status" value="1"/>
</dbReference>
<reference evidence="10 11" key="2">
    <citation type="journal article" date="2020" name="Antonie Van Leeuwenhoek">
        <title>Phylogenomic characterisation of a novel corynebacterial species pathogenic to animals.</title>
        <authorList>
            <person name="Moller J."/>
            <person name="Musella L."/>
            <person name="Melnikov V."/>
            <person name="Geissdorfer W."/>
            <person name="Burkovski A."/>
            <person name="Sangal V."/>
        </authorList>
    </citation>
    <scope>NUCLEOTIDE SEQUENCE [LARGE SCALE GENOMIC DNA]</scope>
    <source>
        <strain evidence="10 11">PO100/5</strain>
    </source>
</reference>
<evidence type="ECO:0000256" key="7">
    <source>
        <dbReference type="SAM" id="Phobius"/>
    </source>
</evidence>
<reference evidence="10 11" key="4">
    <citation type="journal article" date="2020" name="PLoS ONE">
        <title>Taxonomic classification of strain PO100/5 shows a broader geographic distribution and genetic markers of the recently described Corynebacterium silvaticum.</title>
        <authorList>
            <person name="Viana M.V.C."/>
            <person name="Profeta R."/>
            <person name="da Silva A.L."/>
            <person name="Hurtado R."/>
            <person name="Cerqueira J.C."/>
            <person name="Ribeiro B.F.S."/>
            <person name="Almeida M.O."/>
            <person name="Morais-Rodrigues F."/>
            <person name="Soares S.C."/>
            <person name="Oliveira M."/>
            <person name="Tavares L."/>
            <person name="Figueiredo H."/>
            <person name="Wattam A.R."/>
            <person name="Barh D."/>
            <person name="Ghosh P."/>
            <person name="Silva A."/>
            <person name="Azevedo V."/>
        </authorList>
    </citation>
    <scope>NUCLEOTIDE SEQUENCE [LARGE SCALE GENOMIC DNA]</scope>
    <source>
        <strain evidence="10 11">PO100/5</strain>
    </source>
</reference>
<evidence type="ECO:0000256" key="6">
    <source>
        <dbReference type="ARBA" id="ARBA00034125"/>
    </source>
</evidence>
<accession>A0A7Y4UPQ9</accession>
<feature type="transmembrane region" description="Helical" evidence="7">
    <location>
        <begin position="187"/>
        <end position="205"/>
    </location>
</feature>
<feature type="transmembrane region" description="Helical" evidence="7">
    <location>
        <begin position="397"/>
        <end position="415"/>
    </location>
</feature>
<gene>
    <name evidence="10" type="ORF">CBE74_09910</name>
</gene>
<dbReference type="KEGG" id="csil:CBE74_09910"/>
<dbReference type="GeneID" id="75008544"/>
<feature type="transmembrane region" description="Helical" evidence="7">
    <location>
        <begin position="243"/>
        <end position="261"/>
    </location>
</feature>
<evidence type="ECO:0000256" key="4">
    <source>
        <dbReference type="ARBA" id="ARBA00022989"/>
    </source>
</evidence>
<dbReference type="InterPro" id="IPR010619">
    <property type="entry name" value="ThrE-like_N"/>
</dbReference>
<dbReference type="GO" id="GO:0005886">
    <property type="term" value="C:plasma membrane"/>
    <property type="evidence" value="ECO:0007669"/>
    <property type="project" value="UniProtKB-SubCell"/>
</dbReference>
<dbReference type="GO" id="GO:0022857">
    <property type="term" value="F:transmembrane transporter activity"/>
    <property type="evidence" value="ECO:0007669"/>
    <property type="project" value="InterPro"/>
</dbReference>
<keyword evidence="11" id="KW-1185">Reference proteome</keyword>
<dbReference type="OrthoDB" id="9763957at2"/>
<keyword evidence="5 7" id="KW-0472">Membrane</keyword>
<organism evidence="10 11">
    <name type="scientific">Corynebacterium silvaticum</name>
    <dbReference type="NCBI Taxonomy" id="2320431"/>
    <lineage>
        <taxon>Bacteria</taxon>
        <taxon>Bacillati</taxon>
        <taxon>Actinomycetota</taxon>
        <taxon>Actinomycetes</taxon>
        <taxon>Mycobacteriales</taxon>
        <taxon>Corynebacteriaceae</taxon>
        <taxon>Corynebacterium</taxon>
    </lineage>
</organism>
<dbReference type="Pfam" id="PF06738">
    <property type="entry name" value="ThrE"/>
    <property type="match status" value="1"/>
</dbReference>
<dbReference type="InterPro" id="IPR050539">
    <property type="entry name" value="ThrE_Dicarb/AminoAcid_Exp"/>
</dbReference>
<comment type="similarity">
    <text evidence="6">Belongs to the ThrE exporter (TC 2.A.79) family.</text>
</comment>
<proteinExistence type="inferred from homology"/>
<dbReference type="Pfam" id="PF12821">
    <property type="entry name" value="ThrE_2"/>
    <property type="match status" value="1"/>
</dbReference>
<dbReference type="InterPro" id="IPR024528">
    <property type="entry name" value="ThrE_2"/>
</dbReference>
<dbReference type="GO" id="GO:0015744">
    <property type="term" value="P:succinate transport"/>
    <property type="evidence" value="ECO:0007669"/>
    <property type="project" value="TreeGrafter"/>
</dbReference>
<dbReference type="Proteomes" id="UP000195652">
    <property type="component" value="Chromosome"/>
</dbReference>
<feature type="transmembrane region" description="Helical" evidence="7">
    <location>
        <begin position="282"/>
        <end position="303"/>
    </location>
</feature>
<evidence type="ECO:0000256" key="2">
    <source>
        <dbReference type="ARBA" id="ARBA00022475"/>
    </source>
</evidence>
<evidence type="ECO:0000313" key="11">
    <source>
        <dbReference type="Proteomes" id="UP000195652"/>
    </source>
</evidence>
<evidence type="ECO:0000256" key="1">
    <source>
        <dbReference type="ARBA" id="ARBA00004651"/>
    </source>
</evidence>
<keyword evidence="2" id="KW-1003">Cell membrane</keyword>
<sequence>MLKLFDAPIFRILRRRQAASTGTATIDVAAAPPLAPLAPVDLSDRGQVTGVLEIAARIGEILISAGSTNSDASDQVKAVTESFGLWFVHVDLTSNRIRLFANVSEDRRDPVTVVRVVAPAPQNFRKLMHVDRLIRDIHSGHASPLDAETRLDAIHRAPDPIGLPGVVASFAVMSGAVAFLLGGNIPVALISTIAGAVIIWMSAWLDKHGLPIFFQNTAGGIFVAFLAAITYDWGQYLGLSIRPSMVIATSIIVMVAGLTLVQAIQNGVTSAPITGTARLFDALIITAGIVAGIAIGVSLAGSLGFSLPPVETVPVPNFASNTVRVLGSIFATSGFARACYADWPSVFISALTAACGSSLFYFVLLPHGVGDITGSALTSVLIGLIGGFLGRRYLIPPLIISIAGITPLLPGSAIYRGLYGLLHDQILVGFSNLSYAIAIATALSSGVVFGEWIARRFRRPPSLDHYRRFTRKLVRNRRKKIYKQIATGN</sequence>
<dbReference type="PANTHER" id="PTHR34390:SF2">
    <property type="entry name" value="SUCCINATE TRANSPORTER SUBUNIT YJJP-RELATED"/>
    <property type="match status" value="1"/>
</dbReference>
<protein>
    <submittedName>
        <fullName evidence="10">Threonine/serine exporter family protein</fullName>
    </submittedName>
</protein>
<reference evidence="10 11" key="1">
    <citation type="journal article" date="2014" name="BMC Vet. Res.">
        <title>First report of Corynebacterium pseudotuberculosis from caseous lymphadenitis lesions in Black Alentejano pig (Sus scrofa domesticus).</title>
        <authorList>
            <person name="Oliveira M."/>
            <person name="Barroco C."/>
            <person name="Mottola C."/>
            <person name="Santos R."/>
            <person name="Lemsaddek A."/>
            <person name="Tavares L."/>
            <person name="Semedo-Lemsaddek T."/>
        </authorList>
    </citation>
    <scope>NUCLEOTIDE SEQUENCE [LARGE SCALE GENOMIC DNA]</scope>
    <source>
        <strain evidence="10 11">PO100/5</strain>
    </source>
</reference>
<evidence type="ECO:0000259" key="8">
    <source>
        <dbReference type="Pfam" id="PF06738"/>
    </source>
</evidence>
<evidence type="ECO:0000259" key="9">
    <source>
        <dbReference type="Pfam" id="PF12821"/>
    </source>
</evidence>
<reference evidence="10 11" key="3">
    <citation type="journal article" date="2020" name="Int. J. Syst. Evol. Microbiol.">
        <title>Corynebacterium silvaticum sp. nov., a unique group of NTTB corynebacteria in wild boar and roe deer.</title>
        <authorList>
            <person name="Dangel A."/>
            <person name="Berger A."/>
            <person name="Rau J."/>
            <person name="Eisenberg T."/>
            <person name="Kampfer P."/>
            <person name="Margos G."/>
            <person name="Contzen M."/>
            <person name="Busse H.J."/>
            <person name="Konrad R."/>
            <person name="Peters M."/>
            <person name="Sting R."/>
            <person name="Sing A."/>
        </authorList>
    </citation>
    <scope>NUCLEOTIDE SEQUENCE [LARGE SCALE GENOMIC DNA]</scope>
    <source>
        <strain evidence="10 11">PO100/5</strain>
    </source>
</reference>
<feature type="transmembrane region" description="Helical" evidence="7">
    <location>
        <begin position="212"/>
        <end position="231"/>
    </location>
</feature>
<feature type="transmembrane region" description="Helical" evidence="7">
    <location>
        <begin position="435"/>
        <end position="454"/>
    </location>
</feature>
<keyword evidence="4 7" id="KW-1133">Transmembrane helix</keyword>
<comment type="subcellular location">
    <subcellularLocation>
        <location evidence="1">Cell membrane</location>
        <topology evidence="1">Multi-pass membrane protein</topology>
    </subcellularLocation>
</comment>
<evidence type="ECO:0000256" key="3">
    <source>
        <dbReference type="ARBA" id="ARBA00022692"/>
    </source>
</evidence>
<evidence type="ECO:0000313" key="10">
    <source>
        <dbReference type="EMBL" id="ARU46713.1"/>
    </source>
</evidence>
<evidence type="ECO:0000256" key="5">
    <source>
        <dbReference type="ARBA" id="ARBA00023136"/>
    </source>
</evidence>
<dbReference type="AlphaFoldDB" id="A0A7Y4UPQ9"/>